<feature type="compositionally biased region" description="Polar residues" evidence="1">
    <location>
        <begin position="91"/>
        <end position="100"/>
    </location>
</feature>
<protein>
    <submittedName>
        <fullName evidence="2">Uncharacterized protein</fullName>
    </submittedName>
</protein>
<feature type="region of interest" description="Disordered" evidence="1">
    <location>
        <begin position="52"/>
        <end position="118"/>
    </location>
</feature>
<sequence>MSIPPDTDPDRFLLVMLKCSQPGASGEDMHSGKPHVARLTSASVNNLPLASTQTVSVDKSSNGTRNHQRGYLSNQSSGAGAIQTHVMVRSSPGSSFNGGRTTKPVETGRSRRQHMARPAVPALPPRQEISQVTTVTPTDTVLVTRASSARKHEQRMTGRRSANGMEAALQERHRRGRKRTERFAISKEMQVKGAVNE</sequence>
<evidence type="ECO:0000256" key="1">
    <source>
        <dbReference type="SAM" id="MobiDB-lite"/>
    </source>
</evidence>
<feature type="compositionally biased region" description="Polar residues" evidence="1">
    <location>
        <begin position="52"/>
        <end position="78"/>
    </location>
</feature>
<evidence type="ECO:0000313" key="3">
    <source>
        <dbReference type="Proteomes" id="UP000784294"/>
    </source>
</evidence>
<proteinExistence type="predicted"/>
<gene>
    <name evidence="2" type="ORF">PXEA_LOCUS17679</name>
</gene>
<dbReference type="AlphaFoldDB" id="A0A3S5BHA8"/>
<comment type="caution">
    <text evidence="2">The sequence shown here is derived from an EMBL/GenBank/DDBJ whole genome shotgun (WGS) entry which is preliminary data.</text>
</comment>
<name>A0A3S5BHA8_9PLAT</name>
<accession>A0A3S5BHA8</accession>
<keyword evidence="3" id="KW-1185">Reference proteome</keyword>
<dbReference type="EMBL" id="CAAALY010066649">
    <property type="protein sequence ID" value="VEL24239.1"/>
    <property type="molecule type" value="Genomic_DNA"/>
</dbReference>
<evidence type="ECO:0000313" key="2">
    <source>
        <dbReference type="EMBL" id="VEL24239.1"/>
    </source>
</evidence>
<feature type="region of interest" description="Disordered" evidence="1">
    <location>
        <begin position="147"/>
        <end position="181"/>
    </location>
</feature>
<organism evidence="2 3">
    <name type="scientific">Protopolystoma xenopodis</name>
    <dbReference type="NCBI Taxonomy" id="117903"/>
    <lineage>
        <taxon>Eukaryota</taxon>
        <taxon>Metazoa</taxon>
        <taxon>Spiralia</taxon>
        <taxon>Lophotrochozoa</taxon>
        <taxon>Platyhelminthes</taxon>
        <taxon>Monogenea</taxon>
        <taxon>Polyopisthocotylea</taxon>
        <taxon>Polystomatidea</taxon>
        <taxon>Polystomatidae</taxon>
        <taxon>Protopolystoma</taxon>
    </lineage>
</organism>
<dbReference type="Proteomes" id="UP000784294">
    <property type="component" value="Unassembled WGS sequence"/>
</dbReference>
<reference evidence="2" key="1">
    <citation type="submission" date="2018-11" db="EMBL/GenBank/DDBJ databases">
        <authorList>
            <consortium name="Pathogen Informatics"/>
        </authorList>
    </citation>
    <scope>NUCLEOTIDE SEQUENCE</scope>
</reference>